<gene>
    <name evidence="3" type="ORF">ABB55_07425</name>
</gene>
<feature type="signal peptide" evidence="2">
    <location>
        <begin position="1"/>
        <end position="20"/>
    </location>
</feature>
<accession>A0A0P6VIU6</accession>
<dbReference type="STRING" id="665126.ABB55_07425"/>
<evidence type="ECO:0000313" key="4">
    <source>
        <dbReference type="Proteomes" id="UP000048984"/>
    </source>
</evidence>
<dbReference type="RefSeq" id="WP_054358243.1">
    <property type="nucleotide sequence ID" value="NZ_LJYW01000001.1"/>
</dbReference>
<dbReference type="Proteomes" id="UP000048984">
    <property type="component" value="Unassembled WGS sequence"/>
</dbReference>
<protein>
    <recommendedName>
        <fullName evidence="5">DUF2167 domain-containing protein</fullName>
    </recommendedName>
</protein>
<evidence type="ECO:0000313" key="3">
    <source>
        <dbReference type="EMBL" id="KPL52080.1"/>
    </source>
</evidence>
<keyword evidence="1" id="KW-0472">Membrane</keyword>
<feature type="transmembrane region" description="Helical" evidence="1">
    <location>
        <begin position="268"/>
        <end position="293"/>
    </location>
</feature>
<reference evidence="3 4" key="1">
    <citation type="submission" date="2015-09" db="EMBL/GenBank/DDBJ databases">
        <authorList>
            <person name="Jackson K.R."/>
            <person name="Lunt B.L."/>
            <person name="Fisher J.N.B."/>
            <person name="Gardner A.V."/>
            <person name="Bailey M.E."/>
            <person name="Deus L.M."/>
            <person name="Earl A.S."/>
            <person name="Gibby P.D."/>
            <person name="Hartmann K.A."/>
            <person name="Liu J.E."/>
            <person name="Manci A.M."/>
            <person name="Nielsen D.A."/>
            <person name="Solomon M.B."/>
            <person name="Breakwell D.P."/>
            <person name="Burnett S.H."/>
            <person name="Grose J.H."/>
        </authorList>
    </citation>
    <scope>NUCLEOTIDE SEQUENCE [LARGE SCALE GENOMIC DNA]</scope>
    <source>
        <strain evidence="3 4">16</strain>
    </source>
</reference>
<evidence type="ECO:0000256" key="1">
    <source>
        <dbReference type="SAM" id="Phobius"/>
    </source>
</evidence>
<proteinExistence type="predicted"/>
<comment type="caution">
    <text evidence="3">The sequence shown here is derived from an EMBL/GenBank/DDBJ whole genome shotgun (WGS) entry which is preliminary data.</text>
</comment>
<keyword evidence="2" id="KW-0732">Signal</keyword>
<keyword evidence="4" id="KW-1185">Reference proteome</keyword>
<organism evidence="3 4">
    <name type="scientific">Prosthecodimorpha hirschii</name>
    <dbReference type="NCBI Taxonomy" id="665126"/>
    <lineage>
        <taxon>Bacteria</taxon>
        <taxon>Pseudomonadati</taxon>
        <taxon>Pseudomonadota</taxon>
        <taxon>Alphaproteobacteria</taxon>
        <taxon>Hyphomicrobiales</taxon>
        <taxon>Ancalomicrobiaceae</taxon>
        <taxon>Prosthecodimorpha</taxon>
    </lineage>
</organism>
<reference evidence="3 4" key="2">
    <citation type="submission" date="2015-10" db="EMBL/GenBank/DDBJ databases">
        <title>Draft Genome Sequence of Prosthecomicrobium hirschii ATCC 27832.</title>
        <authorList>
            <person name="Daniel J."/>
            <person name="Givan S.A."/>
            <person name="Brun Y.V."/>
            <person name="Brown P.J."/>
        </authorList>
    </citation>
    <scope>NUCLEOTIDE SEQUENCE [LARGE SCALE GENOMIC DNA]</scope>
    <source>
        <strain evidence="3 4">16</strain>
    </source>
</reference>
<name>A0A0P6VIU6_9HYPH</name>
<dbReference type="EMBL" id="LJYW01000001">
    <property type="protein sequence ID" value="KPL52080.1"/>
    <property type="molecule type" value="Genomic_DNA"/>
</dbReference>
<feature type="chain" id="PRO_5006131564" description="DUF2167 domain-containing protein" evidence="2">
    <location>
        <begin position="21"/>
        <end position="311"/>
    </location>
</feature>
<evidence type="ECO:0008006" key="5">
    <source>
        <dbReference type="Google" id="ProtNLM"/>
    </source>
</evidence>
<sequence length="311" mass="33306">MHYPALTLAAVMALAAPALAEPYKSVFPDRQPLQSATAQTFLEKLDYKRGKIALPGAGASLTVPKDFYFLDSADTEKVLADAWGNTPAGSKGKLGMLLPAKVTPLDAESWGAVVTFDASGRVDDADAAAIDYDQLLASMKSDTAEESERRKKAGYESIALVGWASPPFYDRAERKLHWARELQFGSNEKHTLNYAVRALGREGVLQMNFIAGMDDLPAIKAAIPDVMKMIAFDEGKRYADWVPGDTEAAYGLAGLIGGAAAAQVAAKLGFLAVALAFLKKGWILLAVGGVAALKWLFGRFRRKPQDPPAGS</sequence>
<dbReference type="Pfam" id="PF09935">
    <property type="entry name" value="DUF2167"/>
    <property type="match status" value="1"/>
</dbReference>
<evidence type="ECO:0000256" key="2">
    <source>
        <dbReference type="SAM" id="SignalP"/>
    </source>
</evidence>
<dbReference type="AlphaFoldDB" id="A0A0P6VIU6"/>
<dbReference type="InterPro" id="IPR018682">
    <property type="entry name" value="DUF2167_membr"/>
</dbReference>
<keyword evidence="1" id="KW-0812">Transmembrane</keyword>
<keyword evidence="1" id="KW-1133">Transmembrane helix</keyword>